<proteinExistence type="predicted"/>
<evidence type="ECO:0000259" key="1">
    <source>
        <dbReference type="Pfam" id="PF13456"/>
    </source>
</evidence>
<dbReference type="Gene3D" id="3.30.420.10">
    <property type="entry name" value="Ribonuclease H-like superfamily/Ribonuclease H"/>
    <property type="match status" value="1"/>
</dbReference>
<feature type="domain" description="RNase H type-1" evidence="1">
    <location>
        <begin position="17"/>
        <end position="129"/>
    </location>
</feature>
<keyword evidence="2" id="KW-0548">Nucleotidyltransferase</keyword>
<reference evidence="2 3" key="1">
    <citation type="journal article" date="2019" name="Nat. Microbiol.">
        <title>Mediterranean grassland soil C-N compound turnover is dependent on rainfall and depth, and is mediated by genomically divergent microorganisms.</title>
        <authorList>
            <person name="Diamond S."/>
            <person name="Andeer P.F."/>
            <person name="Li Z."/>
            <person name="Crits-Christoph A."/>
            <person name="Burstein D."/>
            <person name="Anantharaman K."/>
            <person name="Lane K.R."/>
            <person name="Thomas B.C."/>
            <person name="Pan C."/>
            <person name="Northen T.R."/>
            <person name="Banfield J.F."/>
        </authorList>
    </citation>
    <scope>NUCLEOTIDE SEQUENCE [LARGE SCALE GENOMIC DNA]</scope>
    <source>
        <strain evidence="2">NP_8</strain>
    </source>
</reference>
<accession>A0A537J149</accession>
<organism evidence="2 3">
    <name type="scientific">Candidatus Segetimicrobium genomatis</name>
    <dbReference type="NCBI Taxonomy" id="2569760"/>
    <lineage>
        <taxon>Bacteria</taxon>
        <taxon>Bacillati</taxon>
        <taxon>Candidatus Sysuimicrobiota</taxon>
        <taxon>Candidatus Sysuimicrobiia</taxon>
        <taxon>Candidatus Sysuimicrobiales</taxon>
        <taxon>Candidatus Segetimicrobiaceae</taxon>
        <taxon>Candidatus Segetimicrobium</taxon>
    </lineage>
</organism>
<dbReference type="GO" id="GO:0003676">
    <property type="term" value="F:nucleic acid binding"/>
    <property type="evidence" value="ECO:0007669"/>
    <property type="project" value="InterPro"/>
</dbReference>
<evidence type="ECO:0000313" key="3">
    <source>
        <dbReference type="Proteomes" id="UP000318834"/>
    </source>
</evidence>
<dbReference type="GO" id="GO:0003964">
    <property type="term" value="F:RNA-directed DNA polymerase activity"/>
    <property type="evidence" value="ECO:0007669"/>
    <property type="project" value="UniProtKB-KW"/>
</dbReference>
<dbReference type="Pfam" id="PF13456">
    <property type="entry name" value="RVT_3"/>
    <property type="match status" value="1"/>
</dbReference>
<dbReference type="AlphaFoldDB" id="A0A537J149"/>
<keyword evidence="2" id="KW-0695">RNA-directed DNA polymerase</keyword>
<dbReference type="EMBL" id="VBAP01000004">
    <property type="protein sequence ID" value="TMI77281.1"/>
    <property type="molecule type" value="Genomic_DNA"/>
</dbReference>
<keyword evidence="2" id="KW-0808">Transferase</keyword>
<dbReference type="Proteomes" id="UP000318834">
    <property type="component" value="Unassembled WGS sequence"/>
</dbReference>
<dbReference type="InterPro" id="IPR036397">
    <property type="entry name" value="RNaseH_sf"/>
</dbReference>
<protein>
    <submittedName>
        <fullName evidence="2">Reverse transcriptase-like protein</fullName>
    </submittedName>
</protein>
<dbReference type="InterPro" id="IPR002156">
    <property type="entry name" value="RNaseH_domain"/>
</dbReference>
<dbReference type="GO" id="GO:0004523">
    <property type="term" value="F:RNA-DNA hybrid ribonuclease activity"/>
    <property type="evidence" value="ECO:0007669"/>
    <property type="project" value="InterPro"/>
</dbReference>
<sequence length="163" mass="17713">MIPVQAVEIYTSIALGNGRAALGVVIRDSDGQTLRVVGRTLRPASPDVVAYRAVLHGVWTAKRLGVRRIRVLTEHPKMVAQLRGDAEVPADLIGPYLQTKAMLNAYRWSSVELIPREQNAAAALVAAEALEREPVASAADEDDFDVLPLWLSAERAAETVGHR</sequence>
<evidence type="ECO:0000313" key="2">
    <source>
        <dbReference type="EMBL" id="TMI77281.1"/>
    </source>
</evidence>
<name>A0A537J149_9BACT</name>
<dbReference type="InterPro" id="IPR012337">
    <property type="entry name" value="RNaseH-like_sf"/>
</dbReference>
<gene>
    <name evidence="2" type="ORF">E6H05_00380</name>
</gene>
<comment type="caution">
    <text evidence="2">The sequence shown here is derived from an EMBL/GenBank/DDBJ whole genome shotgun (WGS) entry which is preliminary data.</text>
</comment>
<dbReference type="SUPFAM" id="SSF53098">
    <property type="entry name" value="Ribonuclease H-like"/>
    <property type="match status" value="1"/>
</dbReference>